<evidence type="ECO:0000256" key="10">
    <source>
        <dbReference type="ARBA" id="ARBA00038186"/>
    </source>
</evidence>
<dbReference type="EMBL" id="CP026261">
    <property type="protein sequence ID" value="AWP19393.1"/>
    <property type="molecule type" value="Genomic_DNA"/>
</dbReference>
<protein>
    <recommendedName>
        <fullName evidence="11">Cytochrome c oxidase subunit NDUFA4</fullName>
    </recommendedName>
</protein>
<evidence type="ECO:0000256" key="3">
    <source>
        <dbReference type="ARBA" id="ARBA00022660"/>
    </source>
</evidence>
<keyword evidence="8" id="KW-0496">Mitochondrion</keyword>
<evidence type="ECO:0000256" key="7">
    <source>
        <dbReference type="ARBA" id="ARBA00022989"/>
    </source>
</evidence>
<evidence type="ECO:0000256" key="11">
    <source>
        <dbReference type="ARBA" id="ARBA00041121"/>
    </source>
</evidence>
<sequence>MSMSYLARLAIRNPDVCWDRKNNPEPWNKLGPTDQYKFYAVGIDYKKLKKEGPDF</sequence>
<dbReference type="Proteomes" id="UP000246464">
    <property type="component" value="Chromosome 19"/>
</dbReference>
<evidence type="ECO:0000313" key="13">
    <source>
        <dbReference type="Proteomes" id="UP000246464"/>
    </source>
</evidence>
<organism evidence="12 13">
    <name type="scientific">Scophthalmus maximus</name>
    <name type="common">Turbot</name>
    <name type="synonym">Psetta maxima</name>
    <dbReference type="NCBI Taxonomy" id="52904"/>
    <lineage>
        <taxon>Eukaryota</taxon>
        <taxon>Metazoa</taxon>
        <taxon>Chordata</taxon>
        <taxon>Craniata</taxon>
        <taxon>Vertebrata</taxon>
        <taxon>Euteleostomi</taxon>
        <taxon>Actinopterygii</taxon>
        <taxon>Neopterygii</taxon>
        <taxon>Teleostei</taxon>
        <taxon>Neoteleostei</taxon>
        <taxon>Acanthomorphata</taxon>
        <taxon>Carangaria</taxon>
        <taxon>Pleuronectiformes</taxon>
        <taxon>Pleuronectoidei</taxon>
        <taxon>Scophthalmidae</taxon>
        <taxon>Scophthalmus</taxon>
    </lineage>
</organism>
<dbReference type="Pfam" id="PF06522">
    <property type="entry name" value="B12D"/>
    <property type="match status" value="1"/>
</dbReference>
<comment type="subcellular location">
    <subcellularLocation>
        <location evidence="1">Mitochondrion inner membrane</location>
        <topology evidence="1">Single-pass membrane protein</topology>
    </subcellularLocation>
</comment>
<evidence type="ECO:0000256" key="1">
    <source>
        <dbReference type="ARBA" id="ARBA00004434"/>
    </source>
</evidence>
<keyword evidence="2" id="KW-0813">Transport</keyword>
<keyword evidence="6" id="KW-0249">Electron transport</keyword>
<evidence type="ECO:0000256" key="2">
    <source>
        <dbReference type="ARBA" id="ARBA00022448"/>
    </source>
</evidence>
<proteinExistence type="inferred from homology"/>
<reference evidence="12 13" key="1">
    <citation type="submission" date="2017-12" db="EMBL/GenBank/DDBJ databases">
        <title>Integrating genomic resources of turbot (Scophthalmus maximus) in depth evaluation of genetic and physical mapping variation across individuals.</title>
        <authorList>
            <person name="Martinez P."/>
        </authorList>
    </citation>
    <scope>NUCLEOTIDE SEQUENCE [LARGE SCALE GENOMIC DNA]</scope>
</reference>
<keyword evidence="3" id="KW-0679">Respiratory chain</keyword>
<name>A0A2U9CTE5_SCOMX</name>
<evidence type="ECO:0000256" key="9">
    <source>
        <dbReference type="ARBA" id="ARBA00023136"/>
    </source>
</evidence>
<evidence type="ECO:0000256" key="4">
    <source>
        <dbReference type="ARBA" id="ARBA00022692"/>
    </source>
</evidence>
<comment type="similarity">
    <text evidence="10">Belongs to the complex IV NDUFA4 subunit family.</text>
</comment>
<dbReference type="GO" id="GO:0005743">
    <property type="term" value="C:mitochondrial inner membrane"/>
    <property type="evidence" value="ECO:0007669"/>
    <property type="project" value="UniProtKB-SubCell"/>
</dbReference>
<keyword evidence="5" id="KW-0999">Mitochondrion inner membrane</keyword>
<keyword evidence="7" id="KW-1133">Transmembrane helix</keyword>
<dbReference type="AlphaFoldDB" id="A0A2U9CTE5"/>
<evidence type="ECO:0000256" key="5">
    <source>
        <dbReference type="ARBA" id="ARBA00022792"/>
    </source>
</evidence>
<evidence type="ECO:0000256" key="8">
    <source>
        <dbReference type="ARBA" id="ARBA00023128"/>
    </source>
</evidence>
<dbReference type="InterPro" id="IPR010530">
    <property type="entry name" value="B12D"/>
</dbReference>
<evidence type="ECO:0000256" key="6">
    <source>
        <dbReference type="ARBA" id="ARBA00022982"/>
    </source>
</evidence>
<keyword evidence="4" id="KW-0812">Transmembrane</keyword>
<accession>A0A2U9CTE5</accession>
<keyword evidence="13" id="KW-1185">Reference proteome</keyword>
<gene>
    <name evidence="12" type="ORF">SMAX5B_016086</name>
</gene>
<dbReference type="PANTHER" id="PTHR14256:SF4">
    <property type="entry name" value="CYTOCHROME C OXIDASE SUBUNIT NDUFA4"/>
    <property type="match status" value="1"/>
</dbReference>
<evidence type="ECO:0000313" key="12">
    <source>
        <dbReference type="EMBL" id="AWP19393.1"/>
    </source>
</evidence>
<keyword evidence="9" id="KW-0472">Membrane</keyword>
<dbReference type="PANTHER" id="PTHR14256">
    <property type="entry name" value="NADH-UBIQUINONE OXIDOREDUCTASE MLRQ SUBUNIT"/>
    <property type="match status" value="1"/>
</dbReference>